<dbReference type="Proteomes" id="UP001231370">
    <property type="component" value="Unassembled WGS sequence"/>
</dbReference>
<dbReference type="InterPro" id="IPR028098">
    <property type="entry name" value="Glyco_trans_4-like_N"/>
</dbReference>
<keyword evidence="5" id="KW-1185">Reference proteome</keyword>
<name>A0ABT7BI39_9CYAN</name>
<dbReference type="Gene3D" id="3.40.50.2000">
    <property type="entry name" value="Glycogen Phosphorylase B"/>
    <property type="match status" value="2"/>
</dbReference>
<feature type="domain" description="Glycosyltransferase subfamily 4-like N-terminal" evidence="3">
    <location>
        <begin position="47"/>
        <end position="156"/>
    </location>
</feature>
<reference evidence="4 5" key="1">
    <citation type="submission" date="2023-01" db="EMBL/GenBank/DDBJ databases">
        <title>Novel diversity within Roseofilum (Cyanobacteria; Desertifilaceae) from marine benthic mats with descriptions of four novel species.</title>
        <authorList>
            <person name="Wang Y."/>
            <person name="Berthold D.E."/>
            <person name="Hu J."/>
            <person name="Lefler F.W."/>
            <person name="Laughinghouse H.D. IV."/>
        </authorList>
    </citation>
    <scope>NUCLEOTIDE SEQUENCE [LARGE SCALE GENOMIC DNA]</scope>
    <source>
        <strain evidence="4 5">BLCC-M91</strain>
    </source>
</reference>
<dbReference type="Pfam" id="PF13439">
    <property type="entry name" value="Glyco_transf_4"/>
    <property type="match status" value="1"/>
</dbReference>
<dbReference type="InterPro" id="IPR001296">
    <property type="entry name" value="Glyco_trans_1"/>
</dbReference>
<comment type="caution">
    <text evidence="4">The sequence shown here is derived from an EMBL/GenBank/DDBJ whole genome shotgun (WGS) entry which is preliminary data.</text>
</comment>
<evidence type="ECO:0000313" key="4">
    <source>
        <dbReference type="EMBL" id="MDJ1178840.1"/>
    </source>
</evidence>
<keyword evidence="1" id="KW-0808">Transferase</keyword>
<evidence type="ECO:0000256" key="1">
    <source>
        <dbReference type="ARBA" id="ARBA00022679"/>
    </source>
</evidence>
<dbReference type="EMBL" id="JAQPOK010000068">
    <property type="protein sequence ID" value="MDJ1178840.1"/>
    <property type="molecule type" value="Genomic_DNA"/>
</dbReference>
<dbReference type="PANTHER" id="PTHR46401">
    <property type="entry name" value="GLYCOSYLTRANSFERASE WBBK-RELATED"/>
    <property type="match status" value="1"/>
</dbReference>
<dbReference type="CDD" id="cd03801">
    <property type="entry name" value="GT4_PimA-like"/>
    <property type="match status" value="1"/>
</dbReference>
<proteinExistence type="predicted"/>
<evidence type="ECO:0000259" key="2">
    <source>
        <dbReference type="Pfam" id="PF00534"/>
    </source>
</evidence>
<gene>
    <name evidence="4" type="ORF">PJF56_08200</name>
</gene>
<dbReference type="RefSeq" id="WP_283762152.1">
    <property type="nucleotide sequence ID" value="NZ_JAQPOK010000068.1"/>
</dbReference>
<organism evidence="4 5">
    <name type="scientific">Roseofilum halophilum BLCC-M91</name>
    <dbReference type="NCBI Taxonomy" id="3022259"/>
    <lineage>
        <taxon>Bacteria</taxon>
        <taxon>Bacillati</taxon>
        <taxon>Cyanobacteriota</taxon>
        <taxon>Cyanophyceae</taxon>
        <taxon>Desertifilales</taxon>
        <taxon>Desertifilaceae</taxon>
        <taxon>Roseofilum</taxon>
        <taxon>Roseofilum halophilum</taxon>
    </lineage>
</organism>
<accession>A0ABT7BI39</accession>
<dbReference type="SUPFAM" id="SSF53756">
    <property type="entry name" value="UDP-Glycosyltransferase/glycogen phosphorylase"/>
    <property type="match status" value="1"/>
</dbReference>
<evidence type="ECO:0000313" key="5">
    <source>
        <dbReference type="Proteomes" id="UP001231370"/>
    </source>
</evidence>
<evidence type="ECO:0000259" key="3">
    <source>
        <dbReference type="Pfam" id="PF13439"/>
    </source>
</evidence>
<feature type="domain" description="Glycosyl transferase family 1" evidence="2">
    <location>
        <begin position="179"/>
        <end position="326"/>
    </location>
</feature>
<dbReference type="PANTHER" id="PTHR46401:SF2">
    <property type="entry name" value="GLYCOSYLTRANSFERASE WBBK-RELATED"/>
    <property type="match status" value="1"/>
</dbReference>
<sequence length="355" mass="40237">MESESVSIDYLGPLQRSKSLITRVKWLAYRHLFKKNYYSWAEPFVYRDYARQISQKLSHSDADLVLCPENAMLIAGLQANRPLVLWTDAPLGSLIDYYPYLSNLCSETKKKIYALEKAALENCQLIILVSDWAAQEAIKLYNLQPEKVRVIPRGANIRGDRTTEEIHHLIDSRPQNLCKLLFIGVDWIRKGGNIALEVTQELNKQGFPTELSIVGCQPMSKDPLPSFVKVYGFIDRSQRSGEQKIQELLGATHFFILPTQAETFGIVLSEANAFGVPCLTTNIGGIPTIIKDGLNGQKFSHQAEISDYCKYITSVMNNYDQYKQLALSAFEQYQSRLSWSVGCQQAKKLLQKLIT</sequence>
<dbReference type="Pfam" id="PF00534">
    <property type="entry name" value="Glycos_transf_1"/>
    <property type="match status" value="1"/>
</dbReference>
<protein>
    <submittedName>
        <fullName evidence="4">Glycosyltransferase family 4 protein</fullName>
    </submittedName>
</protein>